<sequence length="300" mass="31310">MRHARAFGIAGLAALVVGAVAFAQSTIQPLPDAPPVETSDLDTNAVTELTKARPGDPQKGAQLAGACAACHGLDGNADIDPTLYPRIAGQSERYVARQLALFKSGERLSPIMQPFAMPLSAQDMRDLGAHYARERSGAGIADDAVVEAGPYAGRRFYEIGQALFRAGDPERGLPACMACHGPAGAGNPGPAYPHVAGQQAWYSSARLYQYRANETLEADRHLFDVMASVARTLTDEEIEALASYMQGLHPRPDPAMLAAIEAQAAAMPAPAAAPEAQPVPTTDPSADAALDTAASAPDAQ</sequence>
<keyword evidence="5 6" id="KW-0408">Iron</keyword>
<dbReference type="InterPro" id="IPR036909">
    <property type="entry name" value="Cyt_c-like_dom_sf"/>
</dbReference>
<keyword evidence="4" id="KW-0249">Electron transport</keyword>
<accession>A0A7Z0QMZ2</accession>
<keyword evidence="8" id="KW-0732">Signal</keyword>
<keyword evidence="2 6" id="KW-0349">Heme</keyword>
<dbReference type="SUPFAM" id="SSF46626">
    <property type="entry name" value="Cytochrome c"/>
    <property type="match status" value="2"/>
</dbReference>
<comment type="caution">
    <text evidence="10">The sequence shown here is derived from an EMBL/GenBank/DDBJ whole genome shotgun (WGS) entry which is preliminary data.</text>
</comment>
<dbReference type="RefSeq" id="WP_180543269.1">
    <property type="nucleotide sequence ID" value="NZ_JACCJZ010000004.1"/>
</dbReference>
<dbReference type="PANTHER" id="PTHR33751:SF9">
    <property type="entry name" value="CYTOCHROME C4"/>
    <property type="match status" value="1"/>
</dbReference>
<feature type="signal peptide" evidence="8">
    <location>
        <begin position="1"/>
        <end position="23"/>
    </location>
</feature>
<evidence type="ECO:0000256" key="1">
    <source>
        <dbReference type="ARBA" id="ARBA00022448"/>
    </source>
</evidence>
<dbReference type="Proteomes" id="UP000589896">
    <property type="component" value="Unassembled WGS sequence"/>
</dbReference>
<dbReference type="InterPro" id="IPR009056">
    <property type="entry name" value="Cyt_c-like_dom"/>
</dbReference>
<evidence type="ECO:0000256" key="4">
    <source>
        <dbReference type="ARBA" id="ARBA00022982"/>
    </source>
</evidence>
<dbReference type="AlphaFoldDB" id="A0A7Z0QMZ2"/>
<evidence type="ECO:0000313" key="11">
    <source>
        <dbReference type="Proteomes" id="UP000589896"/>
    </source>
</evidence>
<reference evidence="10 11" key="1">
    <citation type="submission" date="2020-07" db="EMBL/GenBank/DDBJ databases">
        <title>isolation of Luteimonas sp. SJ-16.</title>
        <authorList>
            <person name="Huang X.-X."/>
            <person name="Xu L."/>
            <person name="Sun J.-Q."/>
        </authorList>
    </citation>
    <scope>NUCLEOTIDE SEQUENCE [LARGE SCALE GENOMIC DNA]</scope>
    <source>
        <strain evidence="10 11">SJ-16</strain>
    </source>
</reference>
<dbReference type="PROSITE" id="PS51007">
    <property type="entry name" value="CYTC"/>
    <property type="match status" value="2"/>
</dbReference>
<protein>
    <submittedName>
        <fullName evidence="10">Cytochrome c4</fullName>
    </submittedName>
</protein>
<feature type="domain" description="Cytochrome c" evidence="9">
    <location>
        <begin position="55"/>
        <end position="135"/>
    </location>
</feature>
<evidence type="ECO:0000256" key="2">
    <source>
        <dbReference type="ARBA" id="ARBA00022617"/>
    </source>
</evidence>
<dbReference type="PANTHER" id="PTHR33751">
    <property type="entry name" value="CBB3-TYPE CYTOCHROME C OXIDASE SUBUNIT FIXP"/>
    <property type="match status" value="1"/>
</dbReference>
<dbReference type="GO" id="GO:0009055">
    <property type="term" value="F:electron transfer activity"/>
    <property type="evidence" value="ECO:0007669"/>
    <property type="project" value="InterPro"/>
</dbReference>
<dbReference type="Pfam" id="PF00034">
    <property type="entry name" value="Cytochrom_C"/>
    <property type="match status" value="2"/>
</dbReference>
<evidence type="ECO:0000256" key="8">
    <source>
        <dbReference type="SAM" id="SignalP"/>
    </source>
</evidence>
<evidence type="ECO:0000256" key="7">
    <source>
        <dbReference type="SAM" id="MobiDB-lite"/>
    </source>
</evidence>
<evidence type="ECO:0000256" key="5">
    <source>
        <dbReference type="ARBA" id="ARBA00023004"/>
    </source>
</evidence>
<feature type="chain" id="PRO_5030532039" evidence="8">
    <location>
        <begin position="24"/>
        <end position="300"/>
    </location>
</feature>
<evidence type="ECO:0000256" key="6">
    <source>
        <dbReference type="PROSITE-ProRule" id="PRU00433"/>
    </source>
</evidence>
<feature type="region of interest" description="Disordered" evidence="7">
    <location>
        <begin position="266"/>
        <end position="300"/>
    </location>
</feature>
<proteinExistence type="predicted"/>
<evidence type="ECO:0000256" key="3">
    <source>
        <dbReference type="ARBA" id="ARBA00022723"/>
    </source>
</evidence>
<dbReference type="GO" id="GO:0020037">
    <property type="term" value="F:heme binding"/>
    <property type="evidence" value="ECO:0007669"/>
    <property type="project" value="InterPro"/>
</dbReference>
<keyword evidence="11" id="KW-1185">Reference proteome</keyword>
<name>A0A7Z0QMZ2_9GAMM</name>
<evidence type="ECO:0000313" key="10">
    <source>
        <dbReference type="EMBL" id="NYZ61513.1"/>
    </source>
</evidence>
<dbReference type="GO" id="GO:0046872">
    <property type="term" value="F:metal ion binding"/>
    <property type="evidence" value="ECO:0007669"/>
    <property type="project" value="UniProtKB-KW"/>
</dbReference>
<dbReference type="InterPro" id="IPR050597">
    <property type="entry name" value="Cytochrome_c_Oxidase_Subunit"/>
</dbReference>
<evidence type="ECO:0000259" key="9">
    <source>
        <dbReference type="PROSITE" id="PS51007"/>
    </source>
</evidence>
<keyword evidence="3 6" id="KW-0479">Metal-binding</keyword>
<keyword evidence="1" id="KW-0813">Transport</keyword>
<dbReference type="EMBL" id="JACCJZ010000004">
    <property type="protein sequence ID" value="NYZ61513.1"/>
    <property type="molecule type" value="Genomic_DNA"/>
</dbReference>
<gene>
    <name evidence="10" type="ORF">H0E82_01865</name>
</gene>
<feature type="domain" description="Cytochrome c" evidence="9">
    <location>
        <begin position="155"/>
        <end position="249"/>
    </location>
</feature>
<dbReference type="Gene3D" id="1.10.760.10">
    <property type="entry name" value="Cytochrome c-like domain"/>
    <property type="match status" value="2"/>
</dbReference>
<organism evidence="10 11">
    <name type="scientific">Luteimonas deserti</name>
    <dbReference type="NCBI Taxonomy" id="2752306"/>
    <lineage>
        <taxon>Bacteria</taxon>
        <taxon>Pseudomonadati</taxon>
        <taxon>Pseudomonadota</taxon>
        <taxon>Gammaproteobacteria</taxon>
        <taxon>Lysobacterales</taxon>
        <taxon>Lysobacteraceae</taxon>
        <taxon>Luteimonas</taxon>
    </lineage>
</organism>